<sequence>MLGDAFLPLCFFFQRRENKSEKCAKLKWGGEIYIYICVRVCIWTTALFSSVCTRLKEKKKKISN</sequence>
<dbReference type="EMBL" id="GBXM01016402">
    <property type="protein sequence ID" value="JAH92175.1"/>
    <property type="molecule type" value="Transcribed_RNA"/>
</dbReference>
<dbReference type="AlphaFoldDB" id="A0A0E9WRI2"/>
<proteinExistence type="predicted"/>
<evidence type="ECO:0000313" key="2">
    <source>
        <dbReference type="EMBL" id="JAH92175.1"/>
    </source>
</evidence>
<accession>A0A0E9WRI2</accession>
<organism evidence="2">
    <name type="scientific">Anguilla anguilla</name>
    <name type="common">European freshwater eel</name>
    <name type="synonym">Muraena anguilla</name>
    <dbReference type="NCBI Taxonomy" id="7936"/>
    <lineage>
        <taxon>Eukaryota</taxon>
        <taxon>Metazoa</taxon>
        <taxon>Chordata</taxon>
        <taxon>Craniata</taxon>
        <taxon>Vertebrata</taxon>
        <taxon>Euteleostomi</taxon>
        <taxon>Actinopterygii</taxon>
        <taxon>Neopterygii</taxon>
        <taxon>Teleostei</taxon>
        <taxon>Anguilliformes</taxon>
        <taxon>Anguillidae</taxon>
        <taxon>Anguilla</taxon>
    </lineage>
</organism>
<keyword evidence="1" id="KW-1133">Transmembrane helix</keyword>
<keyword evidence="1" id="KW-0812">Transmembrane</keyword>
<keyword evidence="1" id="KW-0472">Membrane</keyword>
<reference evidence="2" key="2">
    <citation type="journal article" date="2015" name="Fish Shellfish Immunol.">
        <title>Early steps in the European eel (Anguilla anguilla)-Vibrio vulnificus interaction in the gills: Role of the RtxA13 toxin.</title>
        <authorList>
            <person name="Callol A."/>
            <person name="Pajuelo D."/>
            <person name="Ebbesson L."/>
            <person name="Teles M."/>
            <person name="MacKenzie S."/>
            <person name="Amaro C."/>
        </authorList>
    </citation>
    <scope>NUCLEOTIDE SEQUENCE</scope>
</reference>
<reference evidence="2" key="1">
    <citation type="submission" date="2014-11" db="EMBL/GenBank/DDBJ databases">
        <authorList>
            <person name="Amaro Gonzalez C."/>
        </authorList>
    </citation>
    <scope>NUCLEOTIDE SEQUENCE</scope>
</reference>
<evidence type="ECO:0000256" key="1">
    <source>
        <dbReference type="SAM" id="Phobius"/>
    </source>
</evidence>
<protein>
    <submittedName>
        <fullName evidence="2">Uncharacterized protein</fullName>
    </submittedName>
</protein>
<feature type="transmembrane region" description="Helical" evidence="1">
    <location>
        <begin position="32"/>
        <end position="52"/>
    </location>
</feature>
<name>A0A0E9WRI2_ANGAN</name>